<evidence type="ECO:0000313" key="3">
    <source>
        <dbReference type="Proteomes" id="UP000094808"/>
    </source>
</evidence>
<dbReference type="AlphaFoldDB" id="A0A853R122"/>
<accession>A0A853R122</accession>
<keyword evidence="1" id="KW-0732">Signal</keyword>
<keyword evidence="3" id="KW-1185">Reference proteome</keyword>
<sequence length="972" mass="110214">MCACNNCRENSMIFYSFGRLKPIALLLTSLLSSTSFAAISDAPVVGGLFNSAQILKNQMASSLSYSTRFARDSTLFTIAGVTLDSYILMLPLDAKTKARVIAQISNPTYAIPLGYFLYQYYDRYTGLENDDVFKQYLSTVYDAKVLKGFEHSLYHYGEEVVSEQKENIKDQGHHEGIKVDAQFIAAMVTVYDALVEIGEWQQLERLPDHYQYLTSSEPDRLLINKIQPIVIQIISQAANGMDEGEMKQALFGVLEDAKPENTARVNNKAEAITVTLIDFVRMNVLKGYRQFVYQQEREQALNSWLQKALDDDPQALIAFLRSQQQRRMAVQITVDGLQQGLIEGLVDSSKPFIRKAHQDHNNRLSTKPSSMAVVQPEHQQQVRFMQILAEQPYYDPHYLPFFKRLYRDHRASITQVGISSTPTISVRNLPIIKTGAKVSGQGGTGIPNFHFVDRPTDRAYYFFGNDALQLDRLLVKNQVQTMFDRLAYLNTLNCNAQYDWNAHTTYDGLVNLGAGEALRDFGEKRCVRELKERAIVERELQQLRATLVEEVTRYQQISKWDFYTRWTRHQVLAHQLKQLAQKELKGMPDYTLIYNPWPDHFAHFSGPFSDEVIMPTGELNRLDYWLAQIEATYQDAGVYDRTLWGMAGDHGLAPVYFSLNPEKQIFEPLASQLGIKLKVKKISSDEGEGPKMTNAINAPSNKGIDVVVASTAGGNFMMDFFNAEAGWEVQPVYQELIRWQPIHSKPGQQVDVIDETVARLAESLDYLVVREKPCDLTDCSVRLVGERQGKRVDEWIEKKGDKLRYFAKSEQPLLLGVQQLNAYLSPPSSDELEHYAQLVERCVYHAKANQAETWCSSAQWRELTRFTPRPDSVNQLAAIYEDDRAGTINLFPKEGVGFNTKVPGRHAGESYLEKDAFIGFWGSPIGNQATPLGSVENGSLAPTLYHYLTGDEVKVGEDGWGYPSVLKQLDIR</sequence>
<proteinExistence type="predicted"/>
<reference evidence="2 3" key="1">
    <citation type="journal article" date="2012" name="Science">
        <title>Ecological populations of bacteria act as socially cohesive units of antibiotic production and resistance.</title>
        <authorList>
            <person name="Cordero O.X."/>
            <person name="Wildschutte H."/>
            <person name="Kirkup B."/>
            <person name="Proehl S."/>
            <person name="Ngo L."/>
            <person name="Hussain F."/>
            <person name="Le Roux F."/>
            <person name="Mincer T."/>
            <person name="Polz M.F."/>
        </authorList>
    </citation>
    <scope>NUCLEOTIDE SEQUENCE [LARGE SCALE GENOMIC DNA]</scope>
    <source>
        <strain evidence="2 3">FS-238</strain>
    </source>
</reference>
<dbReference type="RefSeq" id="WP_017044890.1">
    <property type="nucleotide sequence ID" value="NZ_AJYS02000266.1"/>
</dbReference>
<organism evidence="2 3">
    <name type="scientific">Vibrio ordalii FS-238</name>
    <dbReference type="NCBI Taxonomy" id="617133"/>
    <lineage>
        <taxon>Bacteria</taxon>
        <taxon>Pseudomonadati</taxon>
        <taxon>Pseudomonadota</taxon>
        <taxon>Gammaproteobacteria</taxon>
        <taxon>Vibrionales</taxon>
        <taxon>Vibrionaceae</taxon>
        <taxon>Vibrio</taxon>
    </lineage>
</organism>
<protein>
    <submittedName>
        <fullName evidence="2">Nucleotide pyrophosphatase</fullName>
    </submittedName>
</protein>
<dbReference type="Gene3D" id="3.40.720.10">
    <property type="entry name" value="Alkaline Phosphatase, subunit A"/>
    <property type="match status" value="1"/>
</dbReference>
<feature type="chain" id="PRO_5032274720" evidence="1">
    <location>
        <begin position="38"/>
        <end position="972"/>
    </location>
</feature>
<gene>
    <name evidence="2" type="ORF">A1QS_10640</name>
</gene>
<dbReference type="Pfam" id="PF01663">
    <property type="entry name" value="Phosphodiest"/>
    <property type="match status" value="1"/>
</dbReference>
<dbReference type="InterPro" id="IPR017850">
    <property type="entry name" value="Alkaline_phosphatase_core_sf"/>
</dbReference>
<feature type="signal peptide" evidence="1">
    <location>
        <begin position="1"/>
        <end position="37"/>
    </location>
</feature>
<evidence type="ECO:0000256" key="1">
    <source>
        <dbReference type="SAM" id="SignalP"/>
    </source>
</evidence>
<dbReference type="InterPro" id="IPR002591">
    <property type="entry name" value="Phosphodiest/P_Trfase"/>
</dbReference>
<name>A0A853R122_9VIBR</name>
<dbReference type="Proteomes" id="UP000094808">
    <property type="component" value="Unassembled WGS sequence"/>
</dbReference>
<dbReference type="EMBL" id="AJYS02000266">
    <property type="protein sequence ID" value="OEE31656.1"/>
    <property type="molecule type" value="Genomic_DNA"/>
</dbReference>
<dbReference type="SUPFAM" id="SSF53649">
    <property type="entry name" value="Alkaline phosphatase-like"/>
    <property type="match status" value="1"/>
</dbReference>
<comment type="caution">
    <text evidence="2">The sequence shown here is derived from an EMBL/GenBank/DDBJ whole genome shotgun (WGS) entry which is preliminary data.</text>
</comment>
<evidence type="ECO:0000313" key="2">
    <source>
        <dbReference type="EMBL" id="OEE31656.1"/>
    </source>
</evidence>